<reference evidence="2 3" key="1">
    <citation type="submission" date="2019-01" db="EMBL/GenBank/DDBJ databases">
        <title>Sequencing of cultivated peanut Arachis hypogaea provides insights into genome evolution and oil improvement.</title>
        <authorList>
            <person name="Chen X."/>
        </authorList>
    </citation>
    <scope>NUCLEOTIDE SEQUENCE [LARGE SCALE GENOMIC DNA]</scope>
    <source>
        <strain evidence="3">cv. Fuhuasheng</strain>
        <tissue evidence="2">Leaves</tissue>
    </source>
</reference>
<dbReference type="AlphaFoldDB" id="A0A445D7U8"/>
<evidence type="ECO:0000256" key="1">
    <source>
        <dbReference type="SAM" id="MobiDB-lite"/>
    </source>
</evidence>
<feature type="compositionally biased region" description="Low complexity" evidence="1">
    <location>
        <begin position="1"/>
        <end position="18"/>
    </location>
</feature>
<evidence type="ECO:0000313" key="3">
    <source>
        <dbReference type="Proteomes" id="UP000289738"/>
    </source>
</evidence>
<feature type="region of interest" description="Disordered" evidence="1">
    <location>
        <begin position="1"/>
        <end position="22"/>
    </location>
</feature>
<accession>A0A445D7U8</accession>
<feature type="region of interest" description="Disordered" evidence="1">
    <location>
        <begin position="38"/>
        <end position="68"/>
    </location>
</feature>
<sequence>MTNETSNSNIESSSNNNIPGVVAQTSSSLTSYAEESIQNLGNGSGENVAVNNANEGGHSVHNPCSQISPTQIQPSVTIGWPPFGLPLGYTPPMGGYAPSVRFKNASGVVNNQPSFPHSDMSLDYHIGSTSNSARSFVVFRQHIDESHNDLVNLLTQQMIAILNPIMVDNEIKYERLPMQPRELNRSNCLRNKKKHLKMRKKFKNYKSLVRKEKVSYIEIESSKRATPPFVCASLEKVPNIDKVSETMYKGGKKYSFDISKSEQIFDVLLKDKQLVLPEEKTLHSIKDLKGKPFCKFHQATSHSTNNCVPFRNLIQEAIMEGRLKFEKGKKDMKVDVDPFDVVVNLLNLISWGEYGWFYFI</sequence>
<evidence type="ECO:0000313" key="2">
    <source>
        <dbReference type="EMBL" id="RYR59238.1"/>
    </source>
</evidence>
<dbReference type="Proteomes" id="UP000289738">
    <property type="component" value="Chromosome A05"/>
</dbReference>
<comment type="caution">
    <text evidence="2">The sequence shown here is derived from an EMBL/GenBank/DDBJ whole genome shotgun (WGS) entry which is preliminary data.</text>
</comment>
<gene>
    <name evidence="2" type="ORF">Ahy_A05g025081</name>
</gene>
<keyword evidence="3" id="KW-1185">Reference proteome</keyword>
<proteinExistence type="predicted"/>
<name>A0A445D7U8_ARAHY</name>
<protein>
    <submittedName>
        <fullName evidence="2">Uncharacterized protein</fullName>
    </submittedName>
</protein>
<dbReference type="EMBL" id="SDMP01000005">
    <property type="protein sequence ID" value="RYR59238.1"/>
    <property type="molecule type" value="Genomic_DNA"/>
</dbReference>
<organism evidence="2 3">
    <name type="scientific">Arachis hypogaea</name>
    <name type="common">Peanut</name>
    <dbReference type="NCBI Taxonomy" id="3818"/>
    <lineage>
        <taxon>Eukaryota</taxon>
        <taxon>Viridiplantae</taxon>
        <taxon>Streptophyta</taxon>
        <taxon>Embryophyta</taxon>
        <taxon>Tracheophyta</taxon>
        <taxon>Spermatophyta</taxon>
        <taxon>Magnoliopsida</taxon>
        <taxon>eudicotyledons</taxon>
        <taxon>Gunneridae</taxon>
        <taxon>Pentapetalae</taxon>
        <taxon>rosids</taxon>
        <taxon>fabids</taxon>
        <taxon>Fabales</taxon>
        <taxon>Fabaceae</taxon>
        <taxon>Papilionoideae</taxon>
        <taxon>50 kb inversion clade</taxon>
        <taxon>dalbergioids sensu lato</taxon>
        <taxon>Dalbergieae</taxon>
        <taxon>Pterocarpus clade</taxon>
        <taxon>Arachis</taxon>
    </lineage>
</organism>